<feature type="non-terminal residue" evidence="2">
    <location>
        <position position="41"/>
    </location>
</feature>
<dbReference type="AlphaFoldDB" id="A0A392QAW7"/>
<evidence type="ECO:0000259" key="1">
    <source>
        <dbReference type="Pfam" id="PF24938"/>
    </source>
</evidence>
<protein>
    <recommendedName>
        <fullName evidence="1">DUF7755 domain-containing protein</fullName>
    </recommendedName>
</protein>
<dbReference type="Proteomes" id="UP000265520">
    <property type="component" value="Unassembled WGS sequence"/>
</dbReference>
<feature type="domain" description="DUF7755" evidence="1">
    <location>
        <begin position="4"/>
        <end position="41"/>
    </location>
</feature>
<dbReference type="PANTHER" id="PTHR36330:SF2">
    <property type="entry name" value="LIPASE_LIPOOXYGENASE, PLAT_LH2 FAMILY PROTEIN"/>
    <property type="match status" value="1"/>
</dbReference>
<comment type="caution">
    <text evidence="2">The sequence shown here is derived from an EMBL/GenBank/DDBJ whole genome shotgun (WGS) entry which is preliminary data.</text>
</comment>
<organism evidence="2 3">
    <name type="scientific">Trifolium medium</name>
    <dbReference type="NCBI Taxonomy" id="97028"/>
    <lineage>
        <taxon>Eukaryota</taxon>
        <taxon>Viridiplantae</taxon>
        <taxon>Streptophyta</taxon>
        <taxon>Embryophyta</taxon>
        <taxon>Tracheophyta</taxon>
        <taxon>Spermatophyta</taxon>
        <taxon>Magnoliopsida</taxon>
        <taxon>eudicotyledons</taxon>
        <taxon>Gunneridae</taxon>
        <taxon>Pentapetalae</taxon>
        <taxon>rosids</taxon>
        <taxon>fabids</taxon>
        <taxon>Fabales</taxon>
        <taxon>Fabaceae</taxon>
        <taxon>Papilionoideae</taxon>
        <taxon>50 kb inversion clade</taxon>
        <taxon>NPAAA clade</taxon>
        <taxon>Hologalegina</taxon>
        <taxon>IRL clade</taxon>
        <taxon>Trifolieae</taxon>
        <taxon>Trifolium</taxon>
    </lineage>
</organism>
<keyword evidence="3" id="KW-1185">Reference proteome</keyword>
<proteinExistence type="predicted"/>
<dbReference type="Pfam" id="PF24938">
    <property type="entry name" value="DUF7755"/>
    <property type="match status" value="1"/>
</dbReference>
<reference evidence="2 3" key="1">
    <citation type="journal article" date="2018" name="Front. Plant Sci.">
        <title>Red Clover (Trifolium pratense) and Zigzag Clover (T. medium) - A Picture of Genomic Similarities and Differences.</title>
        <authorList>
            <person name="Dluhosova J."/>
            <person name="Istvanek J."/>
            <person name="Nedelnik J."/>
            <person name="Repkova J."/>
        </authorList>
    </citation>
    <scope>NUCLEOTIDE SEQUENCE [LARGE SCALE GENOMIC DNA]</scope>
    <source>
        <strain evidence="3">cv. 10/8</strain>
        <tissue evidence="2">Leaf</tissue>
    </source>
</reference>
<accession>A0A392QAW7</accession>
<name>A0A392QAW7_9FABA</name>
<dbReference type="InterPro" id="IPR056657">
    <property type="entry name" value="DUF7755"/>
</dbReference>
<dbReference type="EMBL" id="LXQA010122888">
    <property type="protein sequence ID" value="MCI21022.1"/>
    <property type="molecule type" value="Genomic_DNA"/>
</dbReference>
<evidence type="ECO:0000313" key="3">
    <source>
        <dbReference type="Proteomes" id="UP000265520"/>
    </source>
</evidence>
<dbReference type="PANTHER" id="PTHR36330">
    <property type="entry name" value="LIPASE/LIPOOXYGENASE, PLAT/LH2 FAMILY PROTEIN"/>
    <property type="match status" value="1"/>
</dbReference>
<evidence type="ECO:0000313" key="2">
    <source>
        <dbReference type="EMBL" id="MCI21022.1"/>
    </source>
</evidence>
<sequence>MTDDSTESEDILHFQRGSVDEFIFEGPKIARLEALWVGVES</sequence>